<dbReference type="PANTHER" id="PTHR30290:SF83">
    <property type="entry name" value="ABC TRANSPORTER SUBSTRATE-BINDING PROTEIN"/>
    <property type="match status" value="1"/>
</dbReference>
<feature type="signal peptide" evidence="1">
    <location>
        <begin position="1"/>
        <end position="21"/>
    </location>
</feature>
<dbReference type="InterPro" id="IPR030678">
    <property type="entry name" value="Peptide/Ni-bd"/>
</dbReference>
<evidence type="ECO:0000256" key="1">
    <source>
        <dbReference type="SAM" id="SignalP"/>
    </source>
</evidence>
<dbReference type="Proteomes" id="UP001595699">
    <property type="component" value="Unassembled WGS sequence"/>
</dbReference>
<dbReference type="Gene3D" id="3.10.105.10">
    <property type="entry name" value="Dipeptide-binding Protein, Domain 3"/>
    <property type="match status" value="1"/>
</dbReference>
<dbReference type="CDD" id="cd00995">
    <property type="entry name" value="PBP2_NikA_DppA_OppA_like"/>
    <property type="match status" value="1"/>
</dbReference>
<sequence length="550" mass="59696">MKQRRLASVLTLAAAFGLVAAGCGGNGGGNGGNGGEDPGAETGTVISIGIAEPRHLLPPNTTETSGAQVLAALFSPLVGFDAENKPVLNVAESVESSDNKVWNVKIKDGWTFHNGEKVTSDSFIDAWNYGAYSPNGQGGNYFFQRIDGYADMNTSDPDGDGPKAAPKPKADKLTGLKKTDDLNFTITLSDPFADWKSVMGYTVFYPMPKAAFTDLKAYEEAPIGNGPFKLKGKWEHDKQVEVEAYDKYAGEEKPKVAGVKFTIYQDPATEYRDLLAGNHDVMKSIPTAELANAQTDLPERFAQSSSSGYQMLAFPTYDPIFKKVEIRKAISMAIDREAIVKTIFQGSQDVARSFVSPVVPGFRDNTCGEACELDAAKAKDLLAQGGGIPGNKLTITYNSDGDNKPWVDATCNQIQQNLGVQCTSAPEPAFADLLEKVDADKAVGMFRMGWIFDYPSMENYLGPLYACKGSSNYYGYCNEEFDKLVADGSKATTPEDSIKLWQQAEDILVRDLPVLPLRFGKNNFGWSENVKDVELDAFQRVNLIKIAPAG</sequence>
<evidence type="ECO:0000313" key="4">
    <source>
        <dbReference type="Proteomes" id="UP001595699"/>
    </source>
</evidence>
<dbReference type="PANTHER" id="PTHR30290">
    <property type="entry name" value="PERIPLASMIC BINDING COMPONENT OF ABC TRANSPORTER"/>
    <property type="match status" value="1"/>
</dbReference>
<protein>
    <submittedName>
        <fullName evidence="3">ABC transporter substrate-binding protein</fullName>
    </submittedName>
</protein>
<dbReference type="EMBL" id="JBHRZH010000005">
    <property type="protein sequence ID" value="MFC3760543.1"/>
    <property type="molecule type" value="Genomic_DNA"/>
</dbReference>
<evidence type="ECO:0000259" key="2">
    <source>
        <dbReference type="Pfam" id="PF00496"/>
    </source>
</evidence>
<dbReference type="RefSeq" id="WP_205122414.1">
    <property type="nucleotide sequence ID" value="NZ_JAFBCM010000001.1"/>
</dbReference>
<keyword evidence="4" id="KW-1185">Reference proteome</keyword>
<accession>A0ABV7Y652</accession>
<dbReference type="Gene3D" id="3.90.76.10">
    <property type="entry name" value="Dipeptide-binding Protein, Domain 1"/>
    <property type="match status" value="1"/>
</dbReference>
<organism evidence="3 4">
    <name type="scientific">Tenggerimyces flavus</name>
    <dbReference type="NCBI Taxonomy" id="1708749"/>
    <lineage>
        <taxon>Bacteria</taxon>
        <taxon>Bacillati</taxon>
        <taxon>Actinomycetota</taxon>
        <taxon>Actinomycetes</taxon>
        <taxon>Propionibacteriales</taxon>
        <taxon>Nocardioidaceae</taxon>
        <taxon>Tenggerimyces</taxon>
    </lineage>
</organism>
<dbReference type="InterPro" id="IPR039424">
    <property type="entry name" value="SBP_5"/>
</dbReference>
<dbReference type="Pfam" id="PF00496">
    <property type="entry name" value="SBP_bac_5"/>
    <property type="match status" value="1"/>
</dbReference>
<comment type="caution">
    <text evidence="3">The sequence shown here is derived from an EMBL/GenBank/DDBJ whole genome shotgun (WGS) entry which is preliminary data.</text>
</comment>
<dbReference type="PIRSF" id="PIRSF002741">
    <property type="entry name" value="MppA"/>
    <property type="match status" value="1"/>
</dbReference>
<dbReference type="InterPro" id="IPR000914">
    <property type="entry name" value="SBP_5_dom"/>
</dbReference>
<feature type="chain" id="PRO_5047460231" evidence="1">
    <location>
        <begin position="22"/>
        <end position="550"/>
    </location>
</feature>
<proteinExistence type="predicted"/>
<name>A0ABV7Y652_9ACTN</name>
<feature type="domain" description="Solute-binding protein family 5" evidence="2">
    <location>
        <begin position="85"/>
        <end position="471"/>
    </location>
</feature>
<evidence type="ECO:0000313" key="3">
    <source>
        <dbReference type="EMBL" id="MFC3760543.1"/>
    </source>
</evidence>
<keyword evidence="1" id="KW-0732">Signal</keyword>
<dbReference type="Gene3D" id="3.40.190.10">
    <property type="entry name" value="Periplasmic binding protein-like II"/>
    <property type="match status" value="1"/>
</dbReference>
<dbReference type="SUPFAM" id="SSF53850">
    <property type="entry name" value="Periplasmic binding protein-like II"/>
    <property type="match status" value="1"/>
</dbReference>
<reference evidence="4" key="1">
    <citation type="journal article" date="2019" name="Int. J. Syst. Evol. Microbiol.">
        <title>The Global Catalogue of Microorganisms (GCM) 10K type strain sequencing project: providing services to taxonomists for standard genome sequencing and annotation.</title>
        <authorList>
            <consortium name="The Broad Institute Genomics Platform"/>
            <consortium name="The Broad Institute Genome Sequencing Center for Infectious Disease"/>
            <person name="Wu L."/>
            <person name="Ma J."/>
        </authorList>
    </citation>
    <scope>NUCLEOTIDE SEQUENCE [LARGE SCALE GENOMIC DNA]</scope>
    <source>
        <strain evidence="4">CGMCC 4.7241</strain>
    </source>
</reference>
<dbReference type="PROSITE" id="PS51257">
    <property type="entry name" value="PROKAR_LIPOPROTEIN"/>
    <property type="match status" value="1"/>
</dbReference>
<gene>
    <name evidence="3" type="ORF">ACFOUW_06815</name>
</gene>